<gene>
    <name evidence="2" type="ORF">GCM10007932_54460</name>
</gene>
<dbReference type="EMBL" id="BSNX01000075">
    <property type="protein sequence ID" value="GLQ76083.1"/>
    <property type="molecule type" value="Genomic_DNA"/>
</dbReference>
<keyword evidence="1" id="KW-0812">Transmembrane</keyword>
<evidence type="ECO:0000256" key="1">
    <source>
        <dbReference type="SAM" id="Phobius"/>
    </source>
</evidence>
<organism evidence="2 3">
    <name type="scientific">Vibrio penaeicida</name>
    <dbReference type="NCBI Taxonomy" id="104609"/>
    <lineage>
        <taxon>Bacteria</taxon>
        <taxon>Pseudomonadati</taxon>
        <taxon>Pseudomonadota</taxon>
        <taxon>Gammaproteobacteria</taxon>
        <taxon>Vibrionales</taxon>
        <taxon>Vibrionaceae</taxon>
        <taxon>Vibrio</taxon>
    </lineage>
</organism>
<evidence type="ECO:0000313" key="3">
    <source>
        <dbReference type="Proteomes" id="UP001156690"/>
    </source>
</evidence>
<dbReference type="RefSeq" id="WP_224055685.1">
    <property type="nucleotide sequence ID" value="NZ_AP025145.1"/>
</dbReference>
<feature type="transmembrane region" description="Helical" evidence="1">
    <location>
        <begin position="53"/>
        <end position="76"/>
    </location>
</feature>
<proteinExistence type="predicted"/>
<keyword evidence="3" id="KW-1185">Reference proteome</keyword>
<comment type="caution">
    <text evidence="2">The sequence shown here is derived from an EMBL/GenBank/DDBJ whole genome shotgun (WGS) entry which is preliminary data.</text>
</comment>
<keyword evidence="1" id="KW-1133">Transmembrane helix</keyword>
<evidence type="ECO:0008006" key="4">
    <source>
        <dbReference type="Google" id="ProtNLM"/>
    </source>
</evidence>
<evidence type="ECO:0000313" key="2">
    <source>
        <dbReference type="EMBL" id="GLQ76083.1"/>
    </source>
</evidence>
<dbReference type="AlphaFoldDB" id="A0AAV5P0G0"/>
<keyword evidence="1" id="KW-0472">Membrane</keyword>
<dbReference type="Proteomes" id="UP001156690">
    <property type="component" value="Unassembled WGS sequence"/>
</dbReference>
<accession>A0AAV5P0G0</accession>
<protein>
    <recommendedName>
        <fullName evidence="4">Holin</fullName>
    </recommendedName>
</protein>
<feature type="transmembrane region" description="Helical" evidence="1">
    <location>
        <begin position="20"/>
        <end position="41"/>
    </location>
</feature>
<reference evidence="3" key="1">
    <citation type="journal article" date="2019" name="Int. J. Syst. Evol. Microbiol.">
        <title>The Global Catalogue of Microorganisms (GCM) 10K type strain sequencing project: providing services to taxonomists for standard genome sequencing and annotation.</title>
        <authorList>
            <consortium name="The Broad Institute Genomics Platform"/>
            <consortium name="The Broad Institute Genome Sequencing Center for Infectious Disease"/>
            <person name="Wu L."/>
            <person name="Ma J."/>
        </authorList>
    </citation>
    <scope>NUCLEOTIDE SEQUENCE [LARGE SCALE GENOMIC DNA]</scope>
    <source>
        <strain evidence="3">NBRC 15640</strain>
    </source>
</reference>
<name>A0AAV5P0G0_9VIBR</name>
<sequence>MNALEHKFKRWKLKREAGKVRYIFNWTIFSGFIALLAAYSIPALSKHDVSALVSLSQAAGIGLGGGFVFGALSWFINETWYQNELKKREED</sequence>